<protein>
    <submittedName>
        <fullName evidence="1">Alpha-soluble NSF attachment protein</fullName>
    </submittedName>
</protein>
<reference evidence="1" key="1">
    <citation type="journal article" date="2024" name="BMC Genomics">
        <title>Functional annotation of a divergent genome using sequence and structure-based similarity.</title>
        <authorList>
            <person name="Svedberg D."/>
            <person name="Winiger R.R."/>
            <person name="Berg A."/>
            <person name="Sharma H."/>
            <person name="Tellgren-Roth C."/>
            <person name="Debrunner-Vossbrinck B.A."/>
            <person name="Vossbrinck C.R."/>
            <person name="Barandun J."/>
        </authorList>
    </citation>
    <scope>NUCLEOTIDE SEQUENCE</scope>
    <source>
        <strain evidence="1">Illinois isolate</strain>
    </source>
</reference>
<dbReference type="Proteomes" id="UP001334084">
    <property type="component" value="Chromosome 2"/>
</dbReference>
<evidence type="ECO:0000313" key="1">
    <source>
        <dbReference type="EMBL" id="WUR02634.1"/>
    </source>
</evidence>
<accession>A0AAX4J9G6</accession>
<dbReference type="EMBL" id="CP142727">
    <property type="protein sequence ID" value="WUR02634.1"/>
    <property type="molecule type" value="Genomic_DNA"/>
</dbReference>
<keyword evidence="2" id="KW-1185">Reference proteome</keyword>
<organism evidence="1 2">
    <name type="scientific">Vairimorpha necatrix</name>
    <dbReference type="NCBI Taxonomy" id="6039"/>
    <lineage>
        <taxon>Eukaryota</taxon>
        <taxon>Fungi</taxon>
        <taxon>Fungi incertae sedis</taxon>
        <taxon>Microsporidia</taxon>
        <taxon>Nosematidae</taxon>
        <taxon>Vairimorpha</taxon>
    </lineage>
</organism>
<dbReference type="RefSeq" id="XP_065328779.1">
    <property type="nucleotide sequence ID" value="XM_065472707.1"/>
</dbReference>
<proteinExistence type="predicted"/>
<gene>
    <name evidence="1" type="ORF">VNE69_02158</name>
</gene>
<sequence length="253" mass="29353">MENLKDKLIREAESLRKKKYLLFFIPISNPDYESSADKFRELSSLCQTKEEKLKYLLESVNTYLLNPIEYNRYNAFLIYQNIAEIYESDSLAIKYFILSGDMALSCNKENLAAKSYEKAFEISTNINEKINLMNKIVQCYNTNSWKHHKQNSLKILASLLFENGEYEKAAGNYLLIKSSLYNMCAGICYYLEGVESDLDVENEHKKIYESLSKGNEEIKKSVDEYVENNGVDKDVKKVLQVLLDKMSPENDIL</sequence>
<evidence type="ECO:0000313" key="2">
    <source>
        <dbReference type="Proteomes" id="UP001334084"/>
    </source>
</evidence>
<dbReference type="GeneID" id="90540448"/>
<dbReference type="KEGG" id="vnx:VNE69_02158"/>
<dbReference type="AlphaFoldDB" id="A0AAX4J9G6"/>
<name>A0AAX4J9G6_9MICR</name>